<gene>
    <name evidence="1" type="ORF">UFOPK2312_00845</name>
</gene>
<dbReference type="EMBL" id="CAEZWY010000103">
    <property type="protein sequence ID" value="CAB4675750.1"/>
    <property type="molecule type" value="Genomic_DNA"/>
</dbReference>
<accession>A0A6J6MNA8</accession>
<name>A0A6J6MNA8_9ZZZZ</name>
<evidence type="ECO:0000313" key="1">
    <source>
        <dbReference type="EMBL" id="CAB4675750.1"/>
    </source>
</evidence>
<protein>
    <submittedName>
        <fullName evidence="1">Unannotated protein</fullName>
    </submittedName>
</protein>
<organism evidence="1">
    <name type="scientific">freshwater metagenome</name>
    <dbReference type="NCBI Taxonomy" id="449393"/>
    <lineage>
        <taxon>unclassified sequences</taxon>
        <taxon>metagenomes</taxon>
        <taxon>ecological metagenomes</taxon>
    </lineage>
</organism>
<reference evidence="1" key="1">
    <citation type="submission" date="2020-05" db="EMBL/GenBank/DDBJ databases">
        <authorList>
            <person name="Chiriac C."/>
            <person name="Salcher M."/>
            <person name="Ghai R."/>
            <person name="Kavagutti S V."/>
        </authorList>
    </citation>
    <scope>NUCLEOTIDE SEQUENCE</scope>
</reference>
<proteinExistence type="predicted"/>
<sequence length="57" mass="6094">MLVTVALFTGASFAETPIAFKRSFKVRISKWSNSLEISLSCGPSQSKLATLKSIGTS</sequence>
<dbReference type="AlphaFoldDB" id="A0A6J6MNA8"/>